<dbReference type="Pfam" id="PF07729">
    <property type="entry name" value="FCD"/>
    <property type="match status" value="1"/>
</dbReference>
<dbReference type="EMBL" id="CP006850">
    <property type="protein sequence ID" value="AHH16927.1"/>
    <property type="molecule type" value="Genomic_DNA"/>
</dbReference>
<evidence type="ECO:0000256" key="2">
    <source>
        <dbReference type="ARBA" id="ARBA00023125"/>
    </source>
</evidence>
<name>W5TCF8_9NOCA</name>
<dbReference type="InterPro" id="IPR036390">
    <property type="entry name" value="WH_DNA-bd_sf"/>
</dbReference>
<dbReference type="Gene3D" id="1.20.120.530">
    <property type="entry name" value="GntR ligand-binding domain-like"/>
    <property type="match status" value="1"/>
</dbReference>
<gene>
    <name evidence="5" type="ORF">NONO_c21290</name>
</gene>
<evidence type="ECO:0000313" key="6">
    <source>
        <dbReference type="Proteomes" id="UP000019150"/>
    </source>
</evidence>
<dbReference type="eggNOG" id="COG1802">
    <property type="taxonomic scope" value="Bacteria"/>
</dbReference>
<dbReference type="STRING" id="1415166.NONO_c21290"/>
<dbReference type="InterPro" id="IPR000524">
    <property type="entry name" value="Tscrpt_reg_HTH_GntR"/>
</dbReference>
<dbReference type="PATRIC" id="fig|1415166.3.peg.2163"/>
<proteinExistence type="predicted"/>
<sequence length="243" mass="26977">MAVPSATGPGLGRAGRKLPLPQQIAHQIRNWIMSGTIKPDEFIRLDEVAEKLDVSVTPVREALLTLSGEGVVRVLPRRGFAVVRLSRADIADIFWVQAQLGNRLAQRAARQLGPAGADLLGQSVDRLESAVRAGDIDAIAECEFEFHRALNRAAGSPQLAAFQWKMGWYAPYRLYAEDRGWCEFAIDCHRRLVAALRDGDPERIAEESRHLYDDAGRRLIAHLERAGVWEFAEDVARTSEATV</sequence>
<dbReference type="InterPro" id="IPR036388">
    <property type="entry name" value="WH-like_DNA-bd_sf"/>
</dbReference>
<accession>W5TCF8</accession>
<evidence type="ECO:0000313" key="5">
    <source>
        <dbReference type="EMBL" id="AHH16927.1"/>
    </source>
</evidence>
<feature type="domain" description="HTH gntR-type" evidence="4">
    <location>
        <begin position="18"/>
        <end position="85"/>
    </location>
</feature>
<dbReference type="SMART" id="SM00345">
    <property type="entry name" value="HTH_GNTR"/>
    <property type="match status" value="1"/>
</dbReference>
<dbReference type="SUPFAM" id="SSF48008">
    <property type="entry name" value="GntR ligand-binding domain-like"/>
    <property type="match status" value="1"/>
</dbReference>
<keyword evidence="2" id="KW-0238">DNA-binding</keyword>
<dbReference type="Proteomes" id="UP000019150">
    <property type="component" value="Chromosome"/>
</dbReference>
<organism evidence="5 6">
    <name type="scientific">Nocardia nova SH22a</name>
    <dbReference type="NCBI Taxonomy" id="1415166"/>
    <lineage>
        <taxon>Bacteria</taxon>
        <taxon>Bacillati</taxon>
        <taxon>Actinomycetota</taxon>
        <taxon>Actinomycetes</taxon>
        <taxon>Mycobacteriales</taxon>
        <taxon>Nocardiaceae</taxon>
        <taxon>Nocardia</taxon>
    </lineage>
</organism>
<dbReference type="Pfam" id="PF00392">
    <property type="entry name" value="GntR"/>
    <property type="match status" value="1"/>
</dbReference>
<dbReference type="GO" id="GO:0003700">
    <property type="term" value="F:DNA-binding transcription factor activity"/>
    <property type="evidence" value="ECO:0007669"/>
    <property type="project" value="InterPro"/>
</dbReference>
<dbReference type="CDD" id="cd07377">
    <property type="entry name" value="WHTH_GntR"/>
    <property type="match status" value="1"/>
</dbReference>
<dbReference type="SMART" id="SM00895">
    <property type="entry name" value="FCD"/>
    <property type="match status" value="1"/>
</dbReference>
<keyword evidence="6" id="KW-1185">Reference proteome</keyword>
<protein>
    <submittedName>
        <fullName evidence="5">Putative transcriptional regulator, GntR family</fullName>
    </submittedName>
</protein>
<dbReference type="RefSeq" id="WP_025348411.1">
    <property type="nucleotide sequence ID" value="NZ_CP006850.1"/>
</dbReference>
<evidence type="ECO:0000256" key="3">
    <source>
        <dbReference type="ARBA" id="ARBA00023163"/>
    </source>
</evidence>
<dbReference type="InterPro" id="IPR011711">
    <property type="entry name" value="GntR_C"/>
</dbReference>
<dbReference type="AlphaFoldDB" id="W5TCF8"/>
<dbReference type="PROSITE" id="PS50949">
    <property type="entry name" value="HTH_GNTR"/>
    <property type="match status" value="1"/>
</dbReference>
<dbReference type="OrthoDB" id="3864082at2"/>
<keyword evidence="1" id="KW-0805">Transcription regulation</keyword>
<reference evidence="5 6" key="1">
    <citation type="journal article" date="2014" name="Appl. Environ. Microbiol.">
        <title>Insights into the Microbial Degradation of Rubber and Gutta-Percha by Analysis of the Complete Genome of Nocardia nova SH22a.</title>
        <authorList>
            <person name="Luo Q."/>
            <person name="Hiessl S."/>
            <person name="Poehlein A."/>
            <person name="Daniel R."/>
            <person name="Steinbuchel A."/>
        </authorList>
    </citation>
    <scope>NUCLEOTIDE SEQUENCE [LARGE SCALE GENOMIC DNA]</scope>
    <source>
        <strain evidence="5">SH22a</strain>
    </source>
</reference>
<dbReference type="GO" id="GO:0003677">
    <property type="term" value="F:DNA binding"/>
    <property type="evidence" value="ECO:0007669"/>
    <property type="project" value="UniProtKB-KW"/>
</dbReference>
<dbReference type="InterPro" id="IPR008920">
    <property type="entry name" value="TF_FadR/GntR_C"/>
</dbReference>
<dbReference type="HOGENOM" id="CLU_017584_5_4_11"/>
<keyword evidence="3" id="KW-0804">Transcription</keyword>
<dbReference type="PANTHER" id="PTHR43537:SF24">
    <property type="entry name" value="GLUCONATE OPERON TRANSCRIPTIONAL REPRESSOR"/>
    <property type="match status" value="1"/>
</dbReference>
<dbReference type="Gene3D" id="1.10.10.10">
    <property type="entry name" value="Winged helix-like DNA-binding domain superfamily/Winged helix DNA-binding domain"/>
    <property type="match status" value="1"/>
</dbReference>
<dbReference type="SUPFAM" id="SSF46785">
    <property type="entry name" value="Winged helix' DNA-binding domain"/>
    <property type="match status" value="1"/>
</dbReference>
<evidence type="ECO:0000259" key="4">
    <source>
        <dbReference type="PROSITE" id="PS50949"/>
    </source>
</evidence>
<dbReference type="KEGG" id="nno:NONO_c21290"/>
<evidence type="ECO:0000256" key="1">
    <source>
        <dbReference type="ARBA" id="ARBA00023015"/>
    </source>
</evidence>
<dbReference type="PANTHER" id="PTHR43537">
    <property type="entry name" value="TRANSCRIPTIONAL REGULATOR, GNTR FAMILY"/>
    <property type="match status" value="1"/>
</dbReference>